<gene>
    <name evidence="2" type="ORF">RSOLAG22IIIB_05153</name>
</gene>
<name>A0A0K6G3I4_9AGAM</name>
<feature type="region of interest" description="Disordered" evidence="1">
    <location>
        <begin position="1"/>
        <end position="213"/>
    </location>
</feature>
<feature type="compositionally biased region" description="Low complexity" evidence="1">
    <location>
        <begin position="103"/>
        <end position="124"/>
    </location>
</feature>
<evidence type="ECO:0000313" key="2">
    <source>
        <dbReference type="EMBL" id="CUA73085.1"/>
    </source>
</evidence>
<dbReference type="PANTHER" id="PTHR38846:SF1">
    <property type="entry name" value="C3H1-TYPE DOMAIN-CONTAINING PROTEIN"/>
    <property type="match status" value="1"/>
</dbReference>
<proteinExistence type="predicted"/>
<feature type="compositionally biased region" description="Low complexity" evidence="1">
    <location>
        <begin position="143"/>
        <end position="169"/>
    </location>
</feature>
<protein>
    <submittedName>
        <fullName evidence="2">Uncharacterized protein</fullName>
    </submittedName>
</protein>
<feature type="compositionally biased region" description="Basic and acidic residues" evidence="1">
    <location>
        <begin position="32"/>
        <end position="41"/>
    </location>
</feature>
<organism evidence="2 3">
    <name type="scientific">Rhizoctonia solani</name>
    <dbReference type="NCBI Taxonomy" id="456999"/>
    <lineage>
        <taxon>Eukaryota</taxon>
        <taxon>Fungi</taxon>
        <taxon>Dikarya</taxon>
        <taxon>Basidiomycota</taxon>
        <taxon>Agaricomycotina</taxon>
        <taxon>Agaricomycetes</taxon>
        <taxon>Cantharellales</taxon>
        <taxon>Ceratobasidiaceae</taxon>
        <taxon>Rhizoctonia</taxon>
    </lineage>
</organism>
<dbReference type="AlphaFoldDB" id="A0A0K6G3I4"/>
<feature type="compositionally biased region" description="Acidic residues" evidence="1">
    <location>
        <begin position="78"/>
        <end position="96"/>
    </location>
</feature>
<dbReference type="EMBL" id="CYGV01001345">
    <property type="protein sequence ID" value="CUA73085.1"/>
    <property type="molecule type" value="Genomic_DNA"/>
</dbReference>
<dbReference type="Proteomes" id="UP000044841">
    <property type="component" value="Unassembled WGS sequence"/>
</dbReference>
<keyword evidence="3" id="KW-1185">Reference proteome</keyword>
<accession>A0A0K6G3I4</accession>
<evidence type="ECO:0000313" key="3">
    <source>
        <dbReference type="Proteomes" id="UP000044841"/>
    </source>
</evidence>
<sequence>MDGNLIAGNMSTSGSSSESDLEVVPQAKKIKLAKEPPRSESSDDSDSDSESGAPVATTGPPNTAIINPRTESSSSDSSDSDSGSESESELELEPEPDTPVPKPVTTAPKPVIPSSRASSSSESSDSSDSDSDLPVPLVAPTKSKPATSKPRASPSSSESSNSDSDQPGSTTFQSRTPEPVANTRVVETSSSDSESSSESDSSSDSEGPELPKPLERSSVRQFFSQFSSFQYDSSQPAMTEYFRMSQTEGFKVLSQAVRKKARRELKDALAKDFGQLYGYDVDDVGAWQSLCRVLRFEDVPDDLEGCQELVAATYVNIVDLVDTVSTGDPVHHFDSEKELSEYTRETGNYLSKDSPYAGSLLKFLLRKIYKPSNATRENPEPLYALNRKRKRGT</sequence>
<dbReference type="PANTHER" id="PTHR38846">
    <property type="entry name" value="C3H1-TYPE DOMAIN-CONTAINING PROTEIN"/>
    <property type="match status" value="1"/>
</dbReference>
<feature type="compositionally biased region" description="Acidic residues" evidence="1">
    <location>
        <begin position="195"/>
        <end position="207"/>
    </location>
</feature>
<reference evidence="2 3" key="1">
    <citation type="submission" date="2015-07" db="EMBL/GenBank/DDBJ databases">
        <authorList>
            <person name="Noorani M."/>
        </authorList>
    </citation>
    <scope>NUCLEOTIDE SEQUENCE [LARGE SCALE GENOMIC DNA]</scope>
    <source>
        <strain evidence="2">BBA 69670</strain>
    </source>
</reference>
<evidence type="ECO:0000256" key="1">
    <source>
        <dbReference type="SAM" id="MobiDB-lite"/>
    </source>
</evidence>